<evidence type="ECO:0000256" key="9">
    <source>
        <dbReference type="ARBA" id="ARBA00023136"/>
    </source>
</evidence>
<sequence>MRPANLPPVPPQLPAADAAGHLPLPLLRQYVAGTLPAAEQHRIEAHTLSCPCCADVLDGLAATDAPTTDAALAALRTRLHQRLAREAEPARGVVAWRAVAAVLLLLVLSTAAWLGLHPGSRQASQPEVAATAPAAAASRAAPAATAPLSAPIAAAPAAETMTAAAAPASARPAPTVAARSRARRPARTPAVAEPAATSADVAVVLAEAPRPAGLTEKEGLAAAPAPVAARAAAAPVAPDSSAGAAAGTVGRAEAKVVARESGAARKANLPPAVTISPQPVGGYRGLRDYLHREVNFIPEAPAKGLSGYVHLTFTVTAAGQLENFRVVRSMRADYDAEAIRLLCEGPAWQPGAANGRRADQVVEISVGF</sequence>
<keyword evidence="5" id="KW-0997">Cell inner membrane</keyword>
<keyword evidence="8 11" id="KW-1133">Transmembrane helix</keyword>
<dbReference type="PANTHER" id="PTHR33446:SF13">
    <property type="entry name" value="TONB PROTEIN"/>
    <property type="match status" value="1"/>
</dbReference>
<evidence type="ECO:0000256" key="6">
    <source>
        <dbReference type="ARBA" id="ARBA00022692"/>
    </source>
</evidence>
<evidence type="ECO:0000256" key="5">
    <source>
        <dbReference type="ARBA" id="ARBA00022519"/>
    </source>
</evidence>
<keyword evidence="14" id="KW-1185">Reference proteome</keyword>
<evidence type="ECO:0000256" key="10">
    <source>
        <dbReference type="SAM" id="MobiDB-lite"/>
    </source>
</evidence>
<dbReference type="Gene3D" id="1.10.10.1320">
    <property type="entry name" value="Anti-sigma factor, zinc-finger domain"/>
    <property type="match status" value="1"/>
</dbReference>
<dbReference type="NCBIfam" id="TIGR01352">
    <property type="entry name" value="tonB_Cterm"/>
    <property type="match status" value="1"/>
</dbReference>
<dbReference type="InterPro" id="IPR037682">
    <property type="entry name" value="TonB_C"/>
</dbReference>
<accession>A0ABP7N6J2</accession>
<keyword evidence="4" id="KW-1003">Cell membrane</keyword>
<feature type="compositionally biased region" description="Low complexity" evidence="10">
    <location>
        <begin position="165"/>
        <end position="179"/>
    </location>
</feature>
<feature type="region of interest" description="Disordered" evidence="10">
    <location>
        <begin position="165"/>
        <end position="193"/>
    </location>
</feature>
<evidence type="ECO:0000259" key="12">
    <source>
        <dbReference type="PROSITE" id="PS52015"/>
    </source>
</evidence>
<dbReference type="Pfam" id="PF03544">
    <property type="entry name" value="TonB_C"/>
    <property type="match status" value="1"/>
</dbReference>
<dbReference type="InterPro" id="IPR006260">
    <property type="entry name" value="TonB/TolA_C"/>
</dbReference>
<keyword evidence="3" id="KW-0813">Transport</keyword>
<evidence type="ECO:0000256" key="4">
    <source>
        <dbReference type="ARBA" id="ARBA00022475"/>
    </source>
</evidence>
<feature type="transmembrane region" description="Helical" evidence="11">
    <location>
        <begin position="94"/>
        <end position="116"/>
    </location>
</feature>
<reference evidence="14" key="1">
    <citation type="journal article" date="2019" name="Int. J. Syst. Evol. Microbiol.">
        <title>The Global Catalogue of Microorganisms (GCM) 10K type strain sequencing project: providing services to taxonomists for standard genome sequencing and annotation.</title>
        <authorList>
            <consortium name="The Broad Institute Genomics Platform"/>
            <consortium name="The Broad Institute Genome Sequencing Center for Infectious Disease"/>
            <person name="Wu L."/>
            <person name="Ma J."/>
        </authorList>
    </citation>
    <scope>NUCLEOTIDE SEQUENCE [LARGE SCALE GENOMIC DNA]</scope>
    <source>
        <strain evidence="14">JCM 17214</strain>
    </source>
</reference>
<evidence type="ECO:0000313" key="14">
    <source>
        <dbReference type="Proteomes" id="UP001499909"/>
    </source>
</evidence>
<keyword evidence="7" id="KW-0653">Protein transport</keyword>
<evidence type="ECO:0000256" key="11">
    <source>
        <dbReference type="SAM" id="Phobius"/>
    </source>
</evidence>
<evidence type="ECO:0000256" key="3">
    <source>
        <dbReference type="ARBA" id="ARBA00022448"/>
    </source>
</evidence>
<keyword evidence="9 11" id="KW-0472">Membrane</keyword>
<evidence type="ECO:0000256" key="2">
    <source>
        <dbReference type="ARBA" id="ARBA00006555"/>
    </source>
</evidence>
<gene>
    <name evidence="13" type="ORF">GCM10022406_23260</name>
</gene>
<dbReference type="InterPro" id="IPR051045">
    <property type="entry name" value="TonB-dependent_transducer"/>
</dbReference>
<comment type="similarity">
    <text evidence="2">Belongs to the TonB family.</text>
</comment>
<evidence type="ECO:0000256" key="8">
    <source>
        <dbReference type="ARBA" id="ARBA00022989"/>
    </source>
</evidence>
<dbReference type="InterPro" id="IPR041916">
    <property type="entry name" value="Anti_sigma_zinc_sf"/>
</dbReference>
<dbReference type="Gene3D" id="3.30.1150.10">
    <property type="match status" value="1"/>
</dbReference>
<evidence type="ECO:0000256" key="7">
    <source>
        <dbReference type="ARBA" id="ARBA00022927"/>
    </source>
</evidence>
<evidence type="ECO:0000313" key="13">
    <source>
        <dbReference type="EMBL" id="GAA3938444.1"/>
    </source>
</evidence>
<protein>
    <recommendedName>
        <fullName evidence="12">TonB C-terminal domain-containing protein</fullName>
    </recommendedName>
</protein>
<keyword evidence="6 11" id="KW-0812">Transmembrane</keyword>
<dbReference type="EMBL" id="BAABDH010000039">
    <property type="protein sequence ID" value="GAA3938444.1"/>
    <property type="molecule type" value="Genomic_DNA"/>
</dbReference>
<dbReference type="SUPFAM" id="SSF74653">
    <property type="entry name" value="TolA/TonB C-terminal domain"/>
    <property type="match status" value="1"/>
</dbReference>
<name>A0ABP7N6J2_9BACT</name>
<proteinExistence type="inferred from homology"/>
<dbReference type="Proteomes" id="UP001499909">
    <property type="component" value="Unassembled WGS sequence"/>
</dbReference>
<evidence type="ECO:0000256" key="1">
    <source>
        <dbReference type="ARBA" id="ARBA00004383"/>
    </source>
</evidence>
<comment type="subcellular location">
    <subcellularLocation>
        <location evidence="1">Cell inner membrane</location>
        <topology evidence="1">Single-pass membrane protein</topology>
        <orientation evidence="1">Periplasmic side</orientation>
    </subcellularLocation>
</comment>
<organism evidence="13 14">
    <name type="scientific">Hymenobacter algoricola</name>
    <dbReference type="NCBI Taxonomy" id="486267"/>
    <lineage>
        <taxon>Bacteria</taxon>
        <taxon>Pseudomonadati</taxon>
        <taxon>Bacteroidota</taxon>
        <taxon>Cytophagia</taxon>
        <taxon>Cytophagales</taxon>
        <taxon>Hymenobacteraceae</taxon>
        <taxon>Hymenobacter</taxon>
    </lineage>
</organism>
<feature type="domain" description="TonB C-terminal" evidence="12">
    <location>
        <begin position="281"/>
        <end position="368"/>
    </location>
</feature>
<dbReference type="PROSITE" id="PS52015">
    <property type="entry name" value="TONB_CTD"/>
    <property type="match status" value="1"/>
</dbReference>
<comment type="caution">
    <text evidence="13">The sequence shown here is derived from an EMBL/GenBank/DDBJ whole genome shotgun (WGS) entry which is preliminary data.</text>
</comment>
<dbReference type="PANTHER" id="PTHR33446">
    <property type="entry name" value="PROTEIN TONB-RELATED"/>
    <property type="match status" value="1"/>
</dbReference>